<reference evidence="9 10" key="1">
    <citation type="submission" date="2024-02" db="EMBL/GenBank/DDBJ databases">
        <title>de novo genome assembly of Solanum bulbocastanum strain 11H21.</title>
        <authorList>
            <person name="Hosaka A.J."/>
        </authorList>
    </citation>
    <scope>NUCLEOTIDE SEQUENCE [LARGE SCALE GENOMIC DNA]</scope>
    <source>
        <tissue evidence="9">Young leaves</tissue>
    </source>
</reference>
<dbReference type="GO" id="GO:0004674">
    <property type="term" value="F:protein serine/threonine kinase activity"/>
    <property type="evidence" value="ECO:0007669"/>
    <property type="project" value="UniProtKB-KW"/>
</dbReference>
<keyword evidence="2" id="KW-0808">Transferase</keyword>
<evidence type="ECO:0000313" key="9">
    <source>
        <dbReference type="EMBL" id="KAK6777410.1"/>
    </source>
</evidence>
<protein>
    <recommendedName>
        <fullName evidence="8">Protein kinase domain-containing protein</fullName>
    </recommendedName>
</protein>
<name>A0AAN8SX40_SOLBU</name>
<keyword evidence="4" id="KW-1133">Transmembrane helix</keyword>
<evidence type="ECO:0000256" key="2">
    <source>
        <dbReference type="ARBA" id="ARBA00022527"/>
    </source>
</evidence>
<keyword evidence="2" id="KW-0723">Serine/threonine-protein kinase</keyword>
<dbReference type="PROSITE" id="PS50011">
    <property type="entry name" value="PROTEIN_KINASE_DOM"/>
    <property type="match status" value="1"/>
</dbReference>
<dbReference type="Proteomes" id="UP001371456">
    <property type="component" value="Unassembled WGS sequence"/>
</dbReference>
<evidence type="ECO:0000256" key="3">
    <source>
        <dbReference type="ARBA" id="ARBA00022692"/>
    </source>
</evidence>
<dbReference type="InterPro" id="IPR017441">
    <property type="entry name" value="Protein_kinase_ATP_BS"/>
</dbReference>
<dbReference type="InterPro" id="IPR011009">
    <property type="entry name" value="Kinase-like_dom_sf"/>
</dbReference>
<dbReference type="Gene3D" id="3.30.200.20">
    <property type="entry name" value="Phosphorylase Kinase, domain 1"/>
    <property type="match status" value="1"/>
</dbReference>
<evidence type="ECO:0000259" key="8">
    <source>
        <dbReference type="PROSITE" id="PS50011"/>
    </source>
</evidence>
<dbReference type="PROSITE" id="PS00107">
    <property type="entry name" value="PROTEIN_KINASE_ATP"/>
    <property type="match status" value="1"/>
</dbReference>
<evidence type="ECO:0000256" key="4">
    <source>
        <dbReference type="ARBA" id="ARBA00022989"/>
    </source>
</evidence>
<gene>
    <name evidence="9" type="ORF">RDI58_024127</name>
</gene>
<evidence type="ECO:0000313" key="10">
    <source>
        <dbReference type="Proteomes" id="UP001371456"/>
    </source>
</evidence>
<dbReference type="GO" id="GO:0005886">
    <property type="term" value="C:plasma membrane"/>
    <property type="evidence" value="ECO:0007669"/>
    <property type="project" value="UniProtKB-SubCell"/>
</dbReference>
<keyword evidence="6" id="KW-0449">Lipoprotein</keyword>
<evidence type="ECO:0000256" key="6">
    <source>
        <dbReference type="ARBA" id="ARBA00023288"/>
    </source>
</evidence>
<keyword evidence="2" id="KW-0418">Kinase</keyword>
<evidence type="ECO:0000256" key="5">
    <source>
        <dbReference type="ARBA" id="ARBA00023136"/>
    </source>
</evidence>
<dbReference type="AlphaFoldDB" id="A0AAN8SX40"/>
<keyword evidence="7" id="KW-0067">ATP-binding</keyword>
<accession>A0AAN8SX40</accession>
<dbReference type="InterPro" id="IPR001245">
    <property type="entry name" value="Ser-Thr/Tyr_kinase_cat_dom"/>
</dbReference>
<feature type="binding site" evidence="7">
    <location>
        <position position="67"/>
    </location>
    <ligand>
        <name>ATP</name>
        <dbReference type="ChEBI" id="CHEBI:30616"/>
    </ligand>
</feature>
<evidence type="ECO:0000256" key="7">
    <source>
        <dbReference type="PROSITE-ProRule" id="PRU10141"/>
    </source>
</evidence>
<dbReference type="PANTHER" id="PTHR47985">
    <property type="entry name" value="OS07G0668900 PROTEIN"/>
    <property type="match status" value="1"/>
</dbReference>
<organism evidence="9 10">
    <name type="scientific">Solanum bulbocastanum</name>
    <name type="common">Wild potato</name>
    <dbReference type="NCBI Taxonomy" id="147425"/>
    <lineage>
        <taxon>Eukaryota</taxon>
        <taxon>Viridiplantae</taxon>
        <taxon>Streptophyta</taxon>
        <taxon>Embryophyta</taxon>
        <taxon>Tracheophyta</taxon>
        <taxon>Spermatophyta</taxon>
        <taxon>Magnoliopsida</taxon>
        <taxon>eudicotyledons</taxon>
        <taxon>Gunneridae</taxon>
        <taxon>Pentapetalae</taxon>
        <taxon>asterids</taxon>
        <taxon>lamiids</taxon>
        <taxon>Solanales</taxon>
        <taxon>Solanaceae</taxon>
        <taxon>Solanoideae</taxon>
        <taxon>Solaneae</taxon>
        <taxon>Solanum</taxon>
    </lineage>
</organism>
<dbReference type="EMBL" id="JBANQN010000010">
    <property type="protein sequence ID" value="KAK6777410.1"/>
    <property type="molecule type" value="Genomic_DNA"/>
</dbReference>
<dbReference type="FunFam" id="3.30.200.20:FF:000125">
    <property type="entry name" value="Protein STRUBBELIG-RECEPTOR FAMILY 8"/>
    <property type="match status" value="1"/>
</dbReference>
<dbReference type="GO" id="GO:0005524">
    <property type="term" value="F:ATP binding"/>
    <property type="evidence" value="ECO:0007669"/>
    <property type="project" value="UniProtKB-UniRule"/>
</dbReference>
<feature type="domain" description="Protein kinase" evidence="8">
    <location>
        <begin position="38"/>
        <end position="176"/>
    </location>
</feature>
<sequence>MKADIAAKPVVPPKKVNTAKIDARQYSIADLQMATDSFNIDNLIGEGSFGRVYRAQFDDGKVLAVKKINSCALQNPEDFLDIVSEISRLHHPNVTELMRKANSRVKIALGTERALDARTRSEQSPVRWATPQLHDIDALAKTDDPALEGLYPAKSLSRFADVIALCVRVICRTGSV</sequence>
<dbReference type="Pfam" id="PF07714">
    <property type="entry name" value="PK_Tyr_Ser-Thr"/>
    <property type="match status" value="1"/>
</dbReference>
<comment type="subcellular location">
    <subcellularLocation>
        <location evidence="1">Cell membrane</location>
        <topology evidence="1">Lipid-anchor</topology>
    </subcellularLocation>
</comment>
<keyword evidence="7" id="KW-0547">Nucleotide-binding</keyword>
<keyword evidence="5" id="KW-0472">Membrane</keyword>
<proteinExistence type="predicted"/>
<dbReference type="InterPro" id="IPR000719">
    <property type="entry name" value="Prot_kinase_dom"/>
</dbReference>
<dbReference type="SUPFAM" id="SSF56112">
    <property type="entry name" value="Protein kinase-like (PK-like)"/>
    <property type="match status" value="1"/>
</dbReference>
<keyword evidence="10" id="KW-1185">Reference proteome</keyword>
<keyword evidence="3" id="KW-0812">Transmembrane</keyword>
<comment type="caution">
    <text evidence="9">The sequence shown here is derived from an EMBL/GenBank/DDBJ whole genome shotgun (WGS) entry which is preliminary data.</text>
</comment>
<evidence type="ECO:0000256" key="1">
    <source>
        <dbReference type="ARBA" id="ARBA00004193"/>
    </source>
</evidence>